<feature type="compositionally biased region" description="Acidic residues" evidence="1">
    <location>
        <begin position="354"/>
        <end position="364"/>
    </location>
</feature>
<comment type="caution">
    <text evidence="2">The sequence shown here is derived from an EMBL/GenBank/DDBJ whole genome shotgun (WGS) entry which is preliminary data.</text>
</comment>
<feature type="region of interest" description="Disordered" evidence="1">
    <location>
        <begin position="325"/>
        <end position="487"/>
    </location>
</feature>
<feature type="compositionally biased region" description="Low complexity" evidence="1">
    <location>
        <begin position="521"/>
        <end position="533"/>
    </location>
</feature>
<evidence type="ECO:0000256" key="1">
    <source>
        <dbReference type="SAM" id="MobiDB-lite"/>
    </source>
</evidence>
<feature type="compositionally biased region" description="Polar residues" evidence="1">
    <location>
        <begin position="563"/>
        <end position="572"/>
    </location>
</feature>
<feature type="compositionally biased region" description="Polar residues" evidence="1">
    <location>
        <begin position="504"/>
        <end position="513"/>
    </location>
</feature>
<dbReference type="EMBL" id="BSXT01003882">
    <property type="protein sequence ID" value="GMF55972.1"/>
    <property type="molecule type" value="Genomic_DNA"/>
</dbReference>
<feature type="compositionally biased region" description="Acidic residues" evidence="1">
    <location>
        <begin position="598"/>
        <end position="607"/>
    </location>
</feature>
<dbReference type="OrthoDB" id="111084at2759"/>
<gene>
    <name evidence="2" type="ORF">Pfra01_002366700</name>
</gene>
<accession>A0A9W6Y515</accession>
<evidence type="ECO:0000313" key="2">
    <source>
        <dbReference type="EMBL" id="GMF55972.1"/>
    </source>
</evidence>
<feature type="compositionally biased region" description="Acidic residues" evidence="1">
    <location>
        <begin position="416"/>
        <end position="427"/>
    </location>
</feature>
<sequence length="607" mass="65440">MKRRISLTTLKSEIAKYEEANIIDHTEERNVWNLDPNPSAPTTEALVTANDSSDVHNKLDEEANIIDHTEERNVWNLDPNPSAPTTEALVTANDSSDVHNKLDEEANIIDHTEERNVWNLDPNPSAPTTEALVTANDSSDVHNKLDEEANIIDHTEERNVWNLDPNPSAPTTEALVTANDSSDVHNKLDEEANIIDHTEERNVWNLDPNPSAPTTEALVTANDSSDVHNKLDEEANIIDHTEERNVWNLDPNPSAPTTEALVTANDSSDVHNKLDEKTSTIDYTEERNVWNLDPIPSSESRPPSAVIDPACINNDEVEQPVWNLTPHRSSDANKSPELPQGVSDDAEDTHPEFVEDDTGEDDASADSSGLDKPSMDPALVTEPVTVEKSEANTWNLDPNPSSSLPSPEANISVHEDPEDSAQNEDTDSPAGGLSTDGGLDHAAQVESNSHTPGSDEVGQDNTWNLNPSSITTEPIDKPGIMRASDEEGAGELEWIVWNLDPHTGDTSEPNNSVIEMDNVLSASPSTSTKSTASEQGEPSSGSDAPAFSCAGGDFSDPPEHVSNPPSSQNSPRESGAASPAEDDTPDYTPPSTGRDSDAAGDEGDAAW</sequence>
<evidence type="ECO:0000313" key="3">
    <source>
        <dbReference type="Proteomes" id="UP001165121"/>
    </source>
</evidence>
<keyword evidence="3" id="KW-1185">Reference proteome</keyword>
<dbReference type="Proteomes" id="UP001165121">
    <property type="component" value="Unassembled WGS sequence"/>
</dbReference>
<organism evidence="2 3">
    <name type="scientific">Phytophthora fragariaefolia</name>
    <dbReference type="NCBI Taxonomy" id="1490495"/>
    <lineage>
        <taxon>Eukaryota</taxon>
        <taxon>Sar</taxon>
        <taxon>Stramenopiles</taxon>
        <taxon>Oomycota</taxon>
        <taxon>Peronosporomycetes</taxon>
        <taxon>Peronosporales</taxon>
        <taxon>Peronosporaceae</taxon>
        <taxon>Phytophthora</taxon>
    </lineage>
</organism>
<dbReference type="AlphaFoldDB" id="A0A9W6Y515"/>
<name>A0A9W6Y515_9STRA</name>
<protein>
    <submittedName>
        <fullName evidence="2">Unnamed protein product</fullName>
    </submittedName>
</protein>
<proteinExistence type="predicted"/>
<feature type="compositionally biased region" description="Low complexity" evidence="1">
    <location>
        <begin position="395"/>
        <end position="407"/>
    </location>
</feature>
<feature type="region of interest" description="Disordered" evidence="1">
    <location>
        <begin position="500"/>
        <end position="607"/>
    </location>
</feature>
<reference evidence="2" key="1">
    <citation type="submission" date="2023-04" db="EMBL/GenBank/DDBJ databases">
        <title>Phytophthora fragariaefolia NBRC 109709.</title>
        <authorList>
            <person name="Ichikawa N."/>
            <person name="Sato H."/>
            <person name="Tonouchi N."/>
        </authorList>
    </citation>
    <scope>NUCLEOTIDE SEQUENCE</scope>
    <source>
        <strain evidence="2">NBRC 109709</strain>
    </source>
</reference>
<feature type="compositionally biased region" description="Polar residues" evidence="1">
    <location>
        <begin position="459"/>
        <end position="472"/>
    </location>
</feature>